<evidence type="ECO:0000313" key="3">
    <source>
        <dbReference type="Proteomes" id="UP000184260"/>
    </source>
</evidence>
<evidence type="ECO:0000313" key="2">
    <source>
        <dbReference type="EMBL" id="SHL54095.1"/>
    </source>
</evidence>
<dbReference type="PANTHER" id="PTHR22916">
    <property type="entry name" value="GLYCOSYLTRANSFERASE"/>
    <property type="match status" value="1"/>
</dbReference>
<dbReference type="OrthoDB" id="597270at2"/>
<accession>A0A1M7BGE9</accession>
<dbReference type="SUPFAM" id="SSF53448">
    <property type="entry name" value="Nucleotide-diphospho-sugar transferases"/>
    <property type="match status" value="1"/>
</dbReference>
<sequence length="312" mass="36949">MNPLISIIIPSYNREKLISETLDSVLEQTYSNWECIIIDDRSTDGTNVILKEYSNRDNRFITIAKPLEFKQGASVSKNLGLQIARGEYIQFLDSDDILAKNKLAKQIDSLKNENEKVISVCITSTFKQINDDIILDYDRKDYRNFNNSESYFDIIGEMGGYYAPESFLISRALVNFSGYWNENLTLNDDGEFFFRIIYNSSKIIFNKDTFVRHREKTSNNLSMLNSFQKATSLLNSWKIIEILYKTKYNKLNSKYLDKKKWAVYNELKRTYPILIKQNNFFFYNQKKKDNLLYKFNKLKRRVKARLKIIFKY</sequence>
<dbReference type="STRING" id="69322.SAMN05443669_10093"/>
<gene>
    <name evidence="2" type="ORF">SAMN05443669_10093</name>
</gene>
<dbReference type="GO" id="GO:0016758">
    <property type="term" value="F:hexosyltransferase activity"/>
    <property type="evidence" value="ECO:0007669"/>
    <property type="project" value="UniProtKB-ARBA"/>
</dbReference>
<keyword evidence="3" id="KW-1185">Reference proteome</keyword>
<dbReference type="InterPro" id="IPR029044">
    <property type="entry name" value="Nucleotide-diphossugar_trans"/>
</dbReference>
<dbReference type="EMBL" id="FRBU01000009">
    <property type="protein sequence ID" value="SHL54095.1"/>
    <property type="molecule type" value="Genomic_DNA"/>
</dbReference>
<protein>
    <submittedName>
        <fullName evidence="2">Glycosyltransferase involved in cell wall bisynthesis</fullName>
    </submittedName>
</protein>
<proteinExistence type="predicted"/>
<dbReference type="Gene3D" id="3.90.550.10">
    <property type="entry name" value="Spore Coat Polysaccharide Biosynthesis Protein SpsA, Chain A"/>
    <property type="match status" value="1"/>
</dbReference>
<dbReference type="InterPro" id="IPR001173">
    <property type="entry name" value="Glyco_trans_2-like"/>
</dbReference>
<dbReference type="Pfam" id="PF00535">
    <property type="entry name" value="Glycos_transf_2"/>
    <property type="match status" value="1"/>
</dbReference>
<dbReference type="AlphaFoldDB" id="A0A1M7BGE9"/>
<name>A0A1M7BGE9_9FLAO</name>
<dbReference type="Proteomes" id="UP000184260">
    <property type="component" value="Unassembled WGS sequence"/>
</dbReference>
<dbReference type="PANTHER" id="PTHR22916:SF3">
    <property type="entry name" value="UDP-GLCNAC:BETAGAL BETA-1,3-N-ACETYLGLUCOSAMINYLTRANSFERASE-LIKE PROTEIN 1"/>
    <property type="match status" value="1"/>
</dbReference>
<keyword evidence="2" id="KW-0808">Transferase</keyword>
<evidence type="ECO:0000259" key="1">
    <source>
        <dbReference type="Pfam" id="PF00535"/>
    </source>
</evidence>
<organism evidence="2 3">
    <name type="scientific">Flavobacterium xanthum</name>
    <dbReference type="NCBI Taxonomy" id="69322"/>
    <lineage>
        <taxon>Bacteria</taxon>
        <taxon>Pseudomonadati</taxon>
        <taxon>Bacteroidota</taxon>
        <taxon>Flavobacteriia</taxon>
        <taxon>Flavobacteriales</taxon>
        <taxon>Flavobacteriaceae</taxon>
        <taxon>Flavobacterium</taxon>
    </lineage>
</organism>
<dbReference type="RefSeq" id="WP_073352647.1">
    <property type="nucleotide sequence ID" value="NZ_FRBU01000009.1"/>
</dbReference>
<feature type="domain" description="Glycosyltransferase 2-like" evidence="1">
    <location>
        <begin position="6"/>
        <end position="134"/>
    </location>
</feature>
<reference evidence="3" key="1">
    <citation type="submission" date="2016-11" db="EMBL/GenBank/DDBJ databases">
        <authorList>
            <person name="Varghese N."/>
            <person name="Submissions S."/>
        </authorList>
    </citation>
    <scope>NUCLEOTIDE SEQUENCE [LARGE SCALE GENOMIC DNA]</scope>
    <source>
        <strain evidence="3">DSM 3661</strain>
    </source>
</reference>
<dbReference type="CDD" id="cd00761">
    <property type="entry name" value="Glyco_tranf_GTA_type"/>
    <property type="match status" value="1"/>
</dbReference>